<dbReference type="EMBL" id="AAIQMM010000029">
    <property type="protein sequence ID" value="ECH0896832.1"/>
    <property type="molecule type" value="Genomic_DNA"/>
</dbReference>
<proteinExistence type="predicted"/>
<comment type="caution">
    <text evidence="1">The sequence shown here is derived from an EMBL/GenBank/DDBJ whole genome shotgun (WGS) entry which is preliminary data.</text>
</comment>
<organism evidence="1">
    <name type="scientific">Salmonella enterica subsp. enterica serovar Glostrup</name>
    <dbReference type="NCBI Taxonomy" id="1151180"/>
    <lineage>
        <taxon>Bacteria</taxon>
        <taxon>Pseudomonadati</taxon>
        <taxon>Pseudomonadota</taxon>
        <taxon>Gammaproteobacteria</taxon>
        <taxon>Enterobacterales</taxon>
        <taxon>Enterobacteriaceae</taxon>
        <taxon>Salmonella</taxon>
    </lineage>
</organism>
<reference evidence="1" key="1">
    <citation type="submission" date="2019-07" db="EMBL/GenBank/DDBJ databases">
        <authorList>
            <person name="Ashton P.M."/>
            <person name="Dallman T."/>
            <person name="Nair S."/>
            <person name="De Pinna E."/>
            <person name="Peters T."/>
            <person name="Grant K."/>
        </authorList>
    </citation>
    <scope>NUCLEOTIDE SEQUENCE</scope>
    <source>
        <strain evidence="1">773673</strain>
    </source>
</reference>
<sequence>MNAENYRDILALLLPPVSYNPKAPRLSAELLAEAVLLSRAGQAGSRLLTAITLTRAMDFLPDQERVYALSPSPNDTLQQRCQRVLAKMSETGGLSREYFIRLAKSLGYDITITEPEPFRCGRNRCGDRLWIREIIWVWIVKINSGEKVPVYRFRCGRSATGERLLSFGYNALENIFNELKPAHTQVIFDYSESWQE</sequence>
<dbReference type="InterPro" id="IPR018755">
    <property type="entry name" value="Phage_Mu_Gp48"/>
</dbReference>
<evidence type="ECO:0000313" key="1">
    <source>
        <dbReference type="EMBL" id="ECH0896832.1"/>
    </source>
</evidence>
<gene>
    <name evidence="1" type="ORF">FPD99_23040</name>
</gene>
<dbReference type="AlphaFoldDB" id="A0A5H5B918"/>
<accession>A0A5H5B918</accession>
<protein>
    <submittedName>
        <fullName evidence="1">DUF2313 domain-containing protein</fullName>
    </submittedName>
</protein>
<name>A0A5H5B918_SALET</name>
<dbReference type="Pfam" id="PF10076">
    <property type="entry name" value="Phage_Mu_Gp48"/>
    <property type="match status" value="1"/>
</dbReference>